<evidence type="ECO:0000313" key="3">
    <source>
        <dbReference type="Proteomes" id="UP000179524"/>
    </source>
</evidence>
<reference evidence="2 3" key="1">
    <citation type="submission" date="2016-10" db="EMBL/GenBank/DDBJ databases">
        <title>Draft genome sequences of four alkaliphilic bacteria belonging to the Anaerobacillus genus.</title>
        <authorList>
            <person name="Bassil N.M."/>
            <person name="Lloyd J.R."/>
        </authorList>
    </citation>
    <scope>NUCLEOTIDE SEQUENCE [LARGE SCALE GENOMIC DNA]</scope>
    <source>
        <strain evidence="2 3">DSM 18345</strain>
    </source>
</reference>
<proteinExistence type="predicted"/>
<keyword evidence="3" id="KW-1185">Reference proteome</keyword>
<gene>
    <name evidence="2" type="ORF">BKP37_16185</name>
</gene>
<feature type="transmembrane region" description="Helical" evidence="1">
    <location>
        <begin position="6"/>
        <end position="24"/>
    </location>
</feature>
<organism evidence="2 3">
    <name type="scientific">Anaerobacillus alkalilacustris</name>
    <dbReference type="NCBI Taxonomy" id="393763"/>
    <lineage>
        <taxon>Bacteria</taxon>
        <taxon>Bacillati</taxon>
        <taxon>Bacillota</taxon>
        <taxon>Bacilli</taxon>
        <taxon>Bacillales</taxon>
        <taxon>Bacillaceae</taxon>
        <taxon>Anaerobacillus</taxon>
    </lineage>
</organism>
<keyword evidence="1" id="KW-0472">Membrane</keyword>
<dbReference type="AlphaFoldDB" id="A0A1S2LF91"/>
<dbReference type="Proteomes" id="UP000179524">
    <property type="component" value="Unassembled WGS sequence"/>
</dbReference>
<protein>
    <submittedName>
        <fullName evidence="2">Uncharacterized protein</fullName>
    </submittedName>
</protein>
<evidence type="ECO:0000256" key="1">
    <source>
        <dbReference type="SAM" id="Phobius"/>
    </source>
</evidence>
<sequence>MIKNKWIWYGMVIICAIILTLSFINRNAIMAIVALSLALLLKKDYHNIPFPKRYSKLTRTRTKNNTHES</sequence>
<comment type="caution">
    <text evidence="2">The sequence shown here is derived from an EMBL/GenBank/DDBJ whole genome shotgun (WGS) entry which is preliminary data.</text>
</comment>
<keyword evidence="1" id="KW-1133">Transmembrane helix</keyword>
<keyword evidence="1" id="KW-0812">Transmembrane</keyword>
<accession>A0A1S2LF91</accession>
<evidence type="ECO:0000313" key="2">
    <source>
        <dbReference type="EMBL" id="OIJ11192.1"/>
    </source>
</evidence>
<name>A0A1S2LF91_9BACI</name>
<dbReference type="EMBL" id="MLQR01000043">
    <property type="protein sequence ID" value="OIJ11192.1"/>
    <property type="molecule type" value="Genomic_DNA"/>
</dbReference>